<proteinExistence type="predicted"/>
<keyword evidence="2" id="KW-0808">Transferase</keyword>
<dbReference type="SUPFAM" id="SSF55729">
    <property type="entry name" value="Acyl-CoA N-acyltransferases (Nat)"/>
    <property type="match status" value="1"/>
</dbReference>
<dbReference type="GO" id="GO:0008999">
    <property type="term" value="F:protein-N-terminal-alanine acetyltransferase activity"/>
    <property type="evidence" value="ECO:0007669"/>
    <property type="project" value="TreeGrafter"/>
</dbReference>
<evidence type="ECO:0000313" key="2">
    <source>
        <dbReference type="EMBL" id="CAA9460612.1"/>
    </source>
</evidence>
<dbReference type="PANTHER" id="PTHR43792:SF9">
    <property type="entry name" value="RIBOSOMAL-PROTEIN-ALANINE ACETYLTRANSFERASE"/>
    <property type="match status" value="1"/>
</dbReference>
<dbReference type="PANTHER" id="PTHR43792">
    <property type="entry name" value="GNAT FAMILY, PUTATIVE (AFU_ORTHOLOGUE AFUA_3G00765)-RELATED-RELATED"/>
    <property type="match status" value="1"/>
</dbReference>
<organism evidence="2">
    <name type="scientific">uncultured Rubrobacteraceae bacterium</name>
    <dbReference type="NCBI Taxonomy" id="349277"/>
    <lineage>
        <taxon>Bacteria</taxon>
        <taxon>Bacillati</taxon>
        <taxon>Actinomycetota</taxon>
        <taxon>Rubrobacteria</taxon>
        <taxon>Rubrobacterales</taxon>
        <taxon>Rubrobacteraceae</taxon>
        <taxon>environmental samples</taxon>
    </lineage>
</organism>
<feature type="domain" description="N-acetyltransferase" evidence="1">
    <location>
        <begin position="24"/>
        <end position="190"/>
    </location>
</feature>
<dbReference type="Pfam" id="PF13302">
    <property type="entry name" value="Acetyltransf_3"/>
    <property type="match status" value="1"/>
</dbReference>
<gene>
    <name evidence="2" type="ORF">AVDCRST_MAG14-2369</name>
</gene>
<sequence>MTRRVSTRAGDKPKDLSTIETDRLILRKMTPGDADAVFAYASDPEVTRYVIWDAHRTIEDSRAFLDLTIRGYESGADPAWGIVYKGDHRFVGTCGFTSLEAEHARAEIGYVISREYRGRGLAPEAVRAMIRFGFERMDLNRIEARCIAENTASARVMRKAGMTHEGTLHQREFIKGSYRDMELYAILKSEHRLR</sequence>
<dbReference type="InterPro" id="IPR016181">
    <property type="entry name" value="Acyl_CoA_acyltransferase"/>
</dbReference>
<evidence type="ECO:0000259" key="1">
    <source>
        <dbReference type="PROSITE" id="PS51186"/>
    </source>
</evidence>
<dbReference type="CDD" id="cd04301">
    <property type="entry name" value="NAT_SF"/>
    <property type="match status" value="1"/>
</dbReference>
<name>A0A6J4R2B4_9ACTN</name>
<dbReference type="GO" id="GO:0005737">
    <property type="term" value="C:cytoplasm"/>
    <property type="evidence" value="ECO:0007669"/>
    <property type="project" value="TreeGrafter"/>
</dbReference>
<dbReference type="InterPro" id="IPR000182">
    <property type="entry name" value="GNAT_dom"/>
</dbReference>
<dbReference type="PROSITE" id="PS51186">
    <property type="entry name" value="GNAT"/>
    <property type="match status" value="1"/>
</dbReference>
<accession>A0A6J4R2B4</accession>
<dbReference type="Gene3D" id="3.40.630.30">
    <property type="match status" value="1"/>
</dbReference>
<dbReference type="InterPro" id="IPR051531">
    <property type="entry name" value="N-acetyltransferase"/>
</dbReference>
<protein>
    <submittedName>
        <fullName evidence="2">Acetyltransferase, GNAT family</fullName>
    </submittedName>
</protein>
<reference evidence="2" key="1">
    <citation type="submission" date="2020-02" db="EMBL/GenBank/DDBJ databases">
        <authorList>
            <person name="Meier V. D."/>
        </authorList>
    </citation>
    <scope>NUCLEOTIDE SEQUENCE</scope>
    <source>
        <strain evidence="2">AVDCRST_MAG14</strain>
    </source>
</reference>
<dbReference type="EMBL" id="CADCVG010000097">
    <property type="protein sequence ID" value="CAA9460612.1"/>
    <property type="molecule type" value="Genomic_DNA"/>
</dbReference>
<dbReference type="AlphaFoldDB" id="A0A6J4R2B4"/>